<evidence type="ECO:0000256" key="1">
    <source>
        <dbReference type="ARBA" id="ARBA00022448"/>
    </source>
</evidence>
<evidence type="ECO:0000313" key="4">
    <source>
        <dbReference type="RefSeq" id="XP_065657986.1"/>
    </source>
</evidence>
<keyword evidence="1" id="KW-0813">Transport</keyword>
<dbReference type="InterPro" id="IPR008972">
    <property type="entry name" value="Cupredoxin"/>
</dbReference>
<proteinExistence type="predicted"/>
<dbReference type="PANTHER" id="PTHR34192:SF10">
    <property type="entry name" value="PLASTOCYANIN MAJOR ISOFORM, CHLOROPLASTIC-RELATED"/>
    <property type="match status" value="1"/>
</dbReference>
<accession>A0ABM4C8N6</accession>
<dbReference type="GeneID" id="136082506"/>
<keyword evidence="2" id="KW-0249">Electron transport</keyword>
<organism evidence="3 4">
    <name type="scientific">Hydra vulgaris</name>
    <name type="common">Hydra</name>
    <name type="synonym">Hydra attenuata</name>
    <dbReference type="NCBI Taxonomy" id="6087"/>
    <lineage>
        <taxon>Eukaryota</taxon>
        <taxon>Metazoa</taxon>
        <taxon>Cnidaria</taxon>
        <taxon>Hydrozoa</taxon>
        <taxon>Hydroidolina</taxon>
        <taxon>Anthoathecata</taxon>
        <taxon>Aplanulata</taxon>
        <taxon>Hydridae</taxon>
        <taxon>Hydra</taxon>
    </lineage>
</organism>
<protein>
    <submittedName>
        <fullName evidence="4">Uncharacterized protein LOC136082506</fullName>
    </submittedName>
</protein>
<gene>
    <name evidence="4" type="primary">LOC136082506</name>
</gene>
<sequence>MKGHVVKVCEKEFVPQKLKIYEGETVTFELENLTSNVGKQPIYQVYCDQDSCLQVDGGFETKALLPTGIWIQEFNLARDYYFKCGNIPLLKIAVSPKPVQIVKVSDEGFAGSVVRLYKGDTVRWTWKNCAELHNITERNFLFIYCVDHGGYIKFSSKQEPSHSGAFFQTFNIPGIYFFETQSVIEDKAFCIVQVVEKSREHLLDIKDIGFTHVLYEVLVGDRVWVHWRQSKKSSTTAHSVLIKKICELNQVQSVDEDTVVAEDSYPARYAGLFSYLFTNAGIYEILDGERPQLKCVLIVKPAPKQHVIKITGDEFVPALGSVIQGDRIWWTWSGTEVEDDFFFLRLSESSSLNDATKQCCSILEHVFRNIFKSVGVFSTTVDKCGLETFTAKNFKGTGSPQRFCCLISQPSSQNHEVKLKELGFMPKSLLIKKGDFVWWKWMGVIYGIEQIGVNGEALEPSLFECPLQDKTGAFMFRFHETGTYNFRSIDFSHHLMTVVVELKEEVIKVQVSPKSVRPDPAVARAGDIICWMWPKGVSSSITYFKPGDKEADEVLFTERRCHSQHFSQPGVYHYTCVSLTKKDQLSEFSPRIWSTVLVDSAETDCIVKNIDPSFFRQDTIHTIKAENGLASFWCGRAG</sequence>
<dbReference type="Gene3D" id="2.60.40.420">
    <property type="entry name" value="Cupredoxins - blue copper proteins"/>
    <property type="match status" value="1"/>
</dbReference>
<dbReference type="SUPFAM" id="SSF49503">
    <property type="entry name" value="Cupredoxins"/>
    <property type="match status" value="2"/>
</dbReference>
<evidence type="ECO:0000313" key="3">
    <source>
        <dbReference type="Proteomes" id="UP001652625"/>
    </source>
</evidence>
<dbReference type="RefSeq" id="XP_065657986.1">
    <property type="nucleotide sequence ID" value="XM_065801914.1"/>
</dbReference>
<dbReference type="Proteomes" id="UP001652625">
    <property type="component" value="Chromosome 07"/>
</dbReference>
<dbReference type="PANTHER" id="PTHR34192">
    <property type="entry name" value="PLASTOCYANIN MAJOR ISOFORM, CHLOROPLASTIC-RELATED"/>
    <property type="match status" value="1"/>
</dbReference>
<name>A0ABM4C8N6_HYDVU</name>
<keyword evidence="3" id="KW-1185">Reference proteome</keyword>
<evidence type="ECO:0000256" key="2">
    <source>
        <dbReference type="ARBA" id="ARBA00022982"/>
    </source>
</evidence>
<reference evidence="4" key="1">
    <citation type="submission" date="2025-08" db="UniProtKB">
        <authorList>
            <consortium name="RefSeq"/>
        </authorList>
    </citation>
    <scope>IDENTIFICATION</scope>
</reference>